<keyword evidence="1 3" id="KW-0853">WD repeat</keyword>
<dbReference type="GO" id="GO:0071013">
    <property type="term" value="C:catalytic step 2 spliceosome"/>
    <property type="evidence" value="ECO:0007669"/>
    <property type="project" value="TreeGrafter"/>
</dbReference>
<keyword evidence="5" id="KW-1185">Reference proteome</keyword>
<evidence type="ECO:0000256" key="2">
    <source>
        <dbReference type="ARBA" id="ARBA00022737"/>
    </source>
</evidence>
<dbReference type="SUPFAM" id="SSF50978">
    <property type="entry name" value="WD40 repeat-like"/>
    <property type="match status" value="1"/>
</dbReference>
<evidence type="ECO:0000313" key="4">
    <source>
        <dbReference type="EMBL" id="SCU91957.1"/>
    </source>
</evidence>
<organism evidence="4 5">
    <name type="scientific">Lachancea dasiensis</name>
    <dbReference type="NCBI Taxonomy" id="1072105"/>
    <lineage>
        <taxon>Eukaryota</taxon>
        <taxon>Fungi</taxon>
        <taxon>Dikarya</taxon>
        <taxon>Ascomycota</taxon>
        <taxon>Saccharomycotina</taxon>
        <taxon>Saccharomycetes</taxon>
        <taxon>Saccharomycetales</taxon>
        <taxon>Saccharomycetaceae</taxon>
        <taxon>Lachancea</taxon>
    </lineage>
</organism>
<name>A0A1G4JMR7_9SACH</name>
<dbReference type="PANTHER" id="PTHR44006">
    <property type="entry name" value="U5 SMALL NUCLEAR RIBONUCLEOPROTEIN 40 KDA PROTEIN"/>
    <property type="match status" value="1"/>
</dbReference>
<dbReference type="AlphaFoldDB" id="A0A1G4JMR7"/>
<keyword evidence="2" id="KW-0677">Repeat</keyword>
<evidence type="ECO:0000256" key="1">
    <source>
        <dbReference type="ARBA" id="ARBA00022574"/>
    </source>
</evidence>
<dbReference type="InterPro" id="IPR036322">
    <property type="entry name" value="WD40_repeat_dom_sf"/>
</dbReference>
<evidence type="ECO:0000256" key="3">
    <source>
        <dbReference type="PROSITE-ProRule" id="PRU00221"/>
    </source>
</evidence>
<dbReference type="Pfam" id="PF00400">
    <property type="entry name" value="WD40"/>
    <property type="match status" value="2"/>
</dbReference>
<dbReference type="InterPro" id="IPR052234">
    <property type="entry name" value="U5_snRNP_Component"/>
</dbReference>
<dbReference type="InterPro" id="IPR001680">
    <property type="entry name" value="WD40_rpt"/>
</dbReference>
<dbReference type="OrthoDB" id="1068471at2759"/>
<dbReference type="SMART" id="SM00320">
    <property type="entry name" value="WD40"/>
    <property type="match status" value="5"/>
</dbReference>
<dbReference type="STRING" id="1266660.A0A1G4JMR7"/>
<feature type="repeat" description="WD" evidence="3">
    <location>
        <begin position="15"/>
        <end position="56"/>
    </location>
</feature>
<gene>
    <name evidence="4" type="ORF">LADA_0F13256G</name>
</gene>
<dbReference type="PROSITE" id="PS00678">
    <property type="entry name" value="WD_REPEATS_1"/>
    <property type="match status" value="1"/>
</dbReference>
<dbReference type="Gene3D" id="2.130.10.10">
    <property type="entry name" value="YVTN repeat-like/Quinoprotein amine dehydrogenase"/>
    <property type="match status" value="1"/>
</dbReference>
<dbReference type="EMBL" id="LT598458">
    <property type="protein sequence ID" value="SCU91957.1"/>
    <property type="molecule type" value="Genomic_DNA"/>
</dbReference>
<evidence type="ECO:0000313" key="5">
    <source>
        <dbReference type="Proteomes" id="UP000190274"/>
    </source>
</evidence>
<dbReference type="Proteomes" id="UP000190274">
    <property type="component" value="Chromosome F"/>
</dbReference>
<feature type="repeat" description="WD" evidence="3">
    <location>
        <begin position="99"/>
        <end position="139"/>
    </location>
</feature>
<dbReference type="PROSITE" id="PS50082">
    <property type="entry name" value="WD_REPEATS_2"/>
    <property type="match status" value="2"/>
</dbReference>
<sequence length="309" mass="34146">MSIIQAPETPLLELANGHSGAVLACKILNGGSTVVSSGLDAHLCIWDLDRSANYVVEIDRNQSAVTALDVVDGPFVAAGSASSQIFLIDIETGQSLRRYSGHKRAINQVRALSKNQFISVSDDGSAKLWDSKQKRPVWEVSTDFPFFTAAVPSQADHVVYVSGLEPVVRAYDLRQNSGQELFSWQGHRSESITSIDISSNRMMCSLAFDNEIHIDDAKMRPMRDSRTLGVIDANVGDNPNKFLLRNKFIKQDKLVMARGCLFDVTSQELLIDYTASIPTEVSVIDMDFDEQSQRAIMASENGSLYLYKM</sequence>
<dbReference type="GO" id="GO:0003723">
    <property type="term" value="F:RNA binding"/>
    <property type="evidence" value="ECO:0007669"/>
    <property type="project" value="TreeGrafter"/>
</dbReference>
<dbReference type="InterPro" id="IPR019775">
    <property type="entry name" value="WD40_repeat_CS"/>
</dbReference>
<reference evidence="4 5" key="1">
    <citation type="submission" date="2016-03" db="EMBL/GenBank/DDBJ databases">
        <authorList>
            <person name="Devillers H."/>
        </authorList>
    </citation>
    <scope>NUCLEOTIDE SEQUENCE [LARGE SCALE GENOMIC DNA]</scope>
    <source>
        <strain evidence="4">CBS 10888</strain>
    </source>
</reference>
<proteinExistence type="predicted"/>
<dbReference type="PANTHER" id="PTHR44006:SF1">
    <property type="entry name" value="U5 SMALL NUCLEAR RIBONUCLEOPROTEIN 40 KDA PROTEIN"/>
    <property type="match status" value="1"/>
</dbReference>
<dbReference type="InterPro" id="IPR015943">
    <property type="entry name" value="WD40/YVTN_repeat-like_dom_sf"/>
</dbReference>
<accession>A0A1G4JMR7</accession>
<protein>
    <submittedName>
        <fullName evidence="4">LADA_0F13256g1_1</fullName>
    </submittedName>
</protein>